<name>A0A0A8YGR3_ARUDO</name>
<accession>A0A0A8YGR3</accession>
<organism evidence="2">
    <name type="scientific">Arundo donax</name>
    <name type="common">Giant reed</name>
    <name type="synonym">Donax arundinaceus</name>
    <dbReference type="NCBI Taxonomy" id="35708"/>
    <lineage>
        <taxon>Eukaryota</taxon>
        <taxon>Viridiplantae</taxon>
        <taxon>Streptophyta</taxon>
        <taxon>Embryophyta</taxon>
        <taxon>Tracheophyta</taxon>
        <taxon>Spermatophyta</taxon>
        <taxon>Magnoliopsida</taxon>
        <taxon>Liliopsida</taxon>
        <taxon>Poales</taxon>
        <taxon>Poaceae</taxon>
        <taxon>PACMAD clade</taxon>
        <taxon>Arundinoideae</taxon>
        <taxon>Arundineae</taxon>
        <taxon>Arundo</taxon>
    </lineage>
</organism>
<sequence length="42" mass="4716">MELQLTFSLLSPKHKLIAFTASQGMRNGNRSQGQNSSWEHGK</sequence>
<evidence type="ECO:0000256" key="1">
    <source>
        <dbReference type="SAM" id="MobiDB-lite"/>
    </source>
</evidence>
<feature type="region of interest" description="Disordered" evidence="1">
    <location>
        <begin position="23"/>
        <end position="42"/>
    </location>
</feature>
<protein>
    <submittedName>
        <fullName evidence="2">Uncharacterized protein</fullName>
    </submittedName>
</protein>
<evidence type="ECO:0000313" key="2">
    <source>
        <dbReference type="EMBL" id="JAD25031.1"/>
    </source>
</evidence>
<dbReference type="AlphaFoldDB" id="A0A0A8YGR3"/>
<proteinExistence type="predicted"/>
<reference evidence="2" key="2">
    <citation type="journal article" date="2015" name="Data Brief">
        <title>Shoot transcriptome of the giant reed, Arundo donax.</title>
        <authorList>
            <person name="Barrero R.A."/>
            <person name="Guerrero F.D."/>
            <person name="Moolhuijzen P."/>
            <person name="Goolsby J.A."/>
            <person name="Tidwell J."/>
            <person name="Bellgard S.E."/>
            <person name="Bellgard M.I."/>
        </authorList>
    </citation>
    <scope>NUCLEOTIDE SEQUENCE</scope>
    <source>
        <tissue evidence="2">Shoot tissue taken approximately 20 cm above the soil surface</tissue>
    </source>
</reference>
<dbReference type="EMBL" id="GBRH01272864">
    <property type="protein sequence ID" value="JAD25031.1"/>
    <property type="molecule type" value="Transcribed_RNA"/>
</dbReference>
<reference evidence="2" key="1">
    <citation type="submission" date="2014-09" db="EMBL/GenBank/DDBJ databases">
        <authorList>
            <person name="Magalhaes I.L.F."/>
            <person name="Oliveira U."/>
            <person name="Santos F.R."/>
            <person name="Vidigal T.H.D.A."/>
            <person name="Brescovit A.D."/>
            <person name="Santos A.J."/>
        </authorList>
    </citation>
    <scope>NUCLEOTIDE SEQUENCE</scope>
    <source>
        <tissue evidence="2">Shoot tissue taken approximately 20 cm above the soil surface</tissue>
    </source>
</reference>